<sequence length="29" mass="3143">MALIDHDDTMLAVIDVQTGFYPGGSMWTG</sequence>
<protein>
    <submittedName>
        <fullName evidence="1">Uncharacterized protein</fullName>
    </submittedName>
</protein>
<keyword evidence="2" id="KW-1185">Reference proteome</keyword>
<name>A0A1H7X843_STRJI</name>
<dbReference type="EMBL" id="FOAZ01000023">
    <property type="protein sequence ID" value="SEM30042.1"/>
    <property type="molecule type" value="Genomic_DNA"/>
</dbReference>
<organism evidence="1 2">
    <name type="scientific">Streptacidiphilus jiangxiensis</name>
    <dbReference type="NCBI Taxonomy" id="235985"/>
    <lineage>
        <taxon>Bacteria</taxon>
        <taxon>Bacillati</taxon>
        <taxon>Actinomycetota</taxon>
        <taxon>Actinomycetes</taxon>
        <taxon>Kitasatosporales</taxon>
        <taxon>Streptomycetaceae</taxon>
        <taxon>Streptacidiphilus</taxon>
    </lineage>
</organism>
<proteinExistence type="predicted"/>
<accession>A0A1H7X843</accession>
<reference evidence="2" key="1">
    <citation type="submission" date="2016-10" db="EMBL/GenBank/DDBJ databases">
        <authorList>
            <person name="Varghese N."/>
        </authorList>
    </citation>
    <scope>NUCLEOTIDE SEQUENCE [LARGE SCALE GENOMIC DNA]</scope>
    <source>
        <strain evidence="2">DSM 45096 / BCRC 16803 / CGMCC 4.1857 / CIP 109030 / JCM 12277 / KCTC 19219 / NBRC 100920 / 33214</strain>
    </source>
</reference>
<dbReference type="AlphaFoldDB" id="A0A1H7X843"/>
<evidence type="ECO:0000313" key="2">
    <source>
        <dbReference type="Proteomes" id="UP000183015"/>
    </source>
</evidence>
<evidence type="ECO:0000313" key="1">
    <source>
        <dbReference type="EMBL" id="SEM30042.1"/>
    </source>
</evidence>
<dbReference type="Proteomes" id="UP000183015">
    <property type="component" value="Unassembled WGS sequence"/>
</dbReference>
<dbReference type="STRING" id="235985.SAMN05414137_12333"/>
<gene>
    <name evidence="1" type="ORF">SAMN05414137_12333</name>
</gene>